<organism evidence="1">
    <name type="scientific">Anguilla anguilla</name>
    <name type="common">European freshwater eel</name>
    <name type="synonym">Muraena anguilla</name>
    <dbReference type="NCBI Taxonomy" id="7936"/>
    <lineage>
        <taxon>Eukaryota</taxon>
        <taxon>Metazoa</taxon>
        <taxon>Chordata</taxon>
        <taxon>Craniata</taxon>
        <taxon>Vertebrata</taxon>
        <taxon>Euteleostomi</taxon>
        <taxon>Actinopterygii</taxon>
        <taxon>Neopterygii</taxon>
        <taxon>Teleostei</taxon>
        <taxon>Anguilliformes</taxon>
        <taxon>Anguillidae</taxon>
        <taxon>Anguilla</taxon>
    </lineage>
</organism>
<evidence type="ECO:0000313" key="1">
    <source>
        <dbReference type="EMBL" id="JAI06912.1"/>
    </source>
</evidence>
<proteinExistence type="predicted"/>
<name>A0A0E9XWX3_ANGAN</name>
<protein>
    <submittedName>
        <fullName evidence="1">Uncharacterized protein</fullName>
    </submittedName>
</protein>
<sequence>MVKQFPQMPSDH</sequence>
<dbReference type="EMBL" id="GBXM01001666">
    <property type="protein sequence ID" value="JAI06912.1"/>
    <property type="molecule type" value="Transcribed_RNA"/>
</dbReference>
<accession>A0A0E9XWX3</accession>
<reference evidence="1" key="2">
    <citation type="journal article" date="2015" name="Fish Shellfish Immunol.">
        <title>Early steps in the European eel (Anguilla anguilla)-Vibrio vulnificus interaction in the gills: Role of the RtxA13 toxin.</title>
        <authorList>
            <person name="Callol A."/>
            <person name="Pajuelo D."/>
            <person name="Ebbesson L."/>
            <person name="Teles M."/>
            <person name="MacKenzie S."/>
            <person name="Amaro C."/>
        </authorList>
    </citation>
    <scope>NUCLEOTIDE SEQUENCE</scope>
</reference>
<reference evidence="1" key="1">
    <citation type="submission" date="2014-11" db="EMBL/GenBank/DDBJ databases">
        <authorList>
            <person name="Amaro Gonzalez C."/>
        </authorList>
    </citation>
    <scope>NUCLEOTIDE SEQUENCE</scope>
</reference>